<evidence type="ECO:0000313" key="17">
    <source>
        <dbReference type="Proteomes" id="UP000694867"/>
    </source>
</evidence>
<keyword evidence="13 16" id="KW-0472">Membrane</keyword>
<dbReference type="FunFam" id="3.90.550.10:FF:000041">
    <property type="entry name" value="UDP-glucose ceramide glucosyltransferase"/>
    <property type="match status" value="1"/>
</dbReference>
<evidence type="ECO:0000256" key="5">
    <source>
        <dbReference type="ARBA" id="ARBA00012699"/>
    </source>
</evidence>
<evidence type="ECO:0000256" key="1">
    <source>
        <dbReference type="ARBA" id="ARBA00004653"/>
    </source>
</evidence>
<dbReference type="PANTHER" id="PTHR12726">
    <property type="entry name" value="CERAMIDE GLUCOSYLTRANSFERASE"/>
    <property type="match status" value="1"/>
</dbReference>
<evidence type="ECO:0000256" key="11">
    <source>
        <dbReference type="ARBA" id="ARBA00023034"/>
    </source>
</evidence>
<keyword evidence="8" id="KW-0808">Transferase</keyword>
<dbReference type="GO" id="GO:0006679">
    <property type="term" value="P:glucosylceramide biosynthetic process"/>
    <property type="evidence" value="ECO:0007669"/>
    <property type="project" value="TreeGrafter"/>
</dbReference>
<gene>
    <name evidence="18" type="primary">LOC100905760</name>
</gene>
<evidence type="ECO:0000256" key="12">
    <source>
        <dbReference type="ARBA" id="ARBA00023098"/>
    </source>
</evidence>
<dbReference type="InterPro" id="IPR029044">
    <property type="entry name" value="Nucleotide-diphossugar_trans"/>
</dbReference>
<keyword evidence="7" id="KW-0328">Glycosyltransferase</keyword>
<dbReference type="Pfam" id="PF13506">
    <property type="entry name" value="Glyco_transf_21"/>
    <property type="match status" value="1"/>
</dbReference>
<evidence type="ECO:0000256" key="6">
    <source>
        <dbReference type="ARBA" id="ARBA00022516"/>
    </source>
</evidence>
<feature type="transmembrane region" description="Helical" evidence="16">
    <location>
        <begin position="323"/>
        <end position="342"/>
    </location>
</feature>
<comment type="similarity">
    <text evidence="4">Belongs to the glycosyltransferase 2 family.</text>
</comment>
<keyword evidence="17" id="KW-1185">Reference proteome</keyword>
<comment type="catalytic activity">
    <reaction evidence="15">
        <text>N-(9Z-octadecenoyl)-sphing-4-enine + UDP-alpha-D-xylose = beta-D-xylosyl-(1&lt;-&gt;1')-N-(9Z-octadecenoyl)-sphing-4-enine + UDP + H(+)</text>
        <dbReference type="Rhea" id="RHEA:70247"/>
        <dbReference type="ChEBI" id="CHEBI:15378"/>
        <dbReference type="ChEBI" id="CHEBI:57632"/>
        <dbReference type="ChEBI" id="CHEBI:58223"/>
        <dbReference type="ChEBI" id="CHEBI:77996"/>
        <dbReference type="ChEBI" id="CHEBI:189081"/>
    </reaction>
    <physiologicalReaction direction="left-to-right" evidence="15">
        <dbReference type="Rhea" id="RHEA:70248"/>
    </physiologicalReaction>
</comment>
<name>A0AAJ6QQ61_9ACAR</name>
<feature type="transmembrane region" description="Helical" evidence="16">
    <location>
        <begin position="12"/>
        <end position="36"/>
    </location>
</feature>
<evidence type="ECO:0000256" key="9">
    <source>
        <dbReference type="ARBA" id="ARBA00022692"/>
    </source>
</evidence>
<comment type="pathway">
    <text evidence="2">Lipid metabolism; sphingolipid metabolism.</text>
</comment>
<dbReference type="Proteomes" id="UP000694867">
    <property type="component" value="Unplaced"/>
</dbReference>
<dbReference type="GO" id="GO:0000139">
    <property type="term" value="C:Golgi membrane"/>
    <property type="evidence" value="ECO:0007669"/>
    <property type="project" value="UniProtKB-SubCell"/>
</dbReference>
<comment type="catalytic activity">
    <reaction evidence="14">
        <text>UDP-alpha-D-xylose + an N-acylsphing-4-enine = a beta-D-xylosyl-(1&lt;-&gt;1')-N-acylsphing-4-enine + UDP + H(+)</text>
        <dbReference type="Rhea" id="RHEA:70243"/>
        <dbReference type="ChEBI" id="CHEBI:15378"/>
        <dbReference type="ChEBI" id="CHEBI:52639"/>
        <dbReference type="ChEBI" id="CHEBI:57632"/>
        <dbReference type="ChEBI" id="CHEBI:58223"/>
        <dbReference type="ChEBI" id="CHEBI:189068"/>
    </reaction>
    <physiologicalReaction direction="left-to-right" evidence="14">
        <dbReference type="Rhea" id="RHEA:70244"/>
    </physiologicalReaction>
</comment>
<dbReference type="EC" id="2.4.1.80" evidence="5"/>
<organism evidence="17 18">
    <name type="scientific">Galendromus occidentalis</name>
    <name type="common">western predatory mite</name>
    <dbReference type="NCBI Taxonomy" id="34638"/>
    <lineage>
        <taxon>Eukaryota</taxon>
        <taxon>Metazoa</taxon>
        <taxon>Ecdysozoa</taxon>
        <taxon>Arthropoda</taxon>
        <taxon>Chelicerata</taxon>
        <taxon>Arachnida</taxon>
        <taxon>Acari</taxon>
        <taxon>Parasitiformes</taxon>
        <taxon>Mesostigmata</taxon>
        <taxon>Gamasina</taxon>
        <taxon>Phytoseioidea</taxon>
        <taxon>Phytoseiidae</taxon>
        <taxon>Typhlodrominae</taxon>
        <taxon>Galendromus</taxon>
    </lineage>
</organism>
<comment type="subcellular location">
    <subcellularLocation>
        <location evidence="1">Golgi apparatus membrane</location>
        <topology evidence="1">Multi-pass membrane protein</topology>
    </subcellularLocation>
</comment>
<evidence type="ECO:0000256" key="15">
    <source>
        <dbReference type="ARBA" id="ARBA00048104"/>
    </source>
</evidence>
<dbReference type="InterPro" id="IPR025993">
    <property type="entry name" value="Ceramide_glucosylTrfase"/>
</dbReference>
<dbReference type="CDD" id="cd02520">
    <property type="entry name" value="Glucosylceramide_synthase"/>
    <property type="match status" value="1"/>
</dbReference>
<dbReference type="GO" id="GO:0008120">
    <property type="term" value="F:ceramide glucosyltransferase activity"/>
    <property type="evidence" value="ECO:0007669"/>
    <property type="project" value="UniProtKB-EC"/>
</dbReference>
<feature type="transmembrane region" description="Helical" evidence="16">
    <location>
        <begin position="286"/>
        <end position="311"/>
    </location>
</feature>
<dbReference type="PANTHER" id="PTHR12726:SF0">
    <property type="entry name" value="CERAMIDE GLUCOSYLTRANSFERASE"/>
    <property type="match status" value="1"/>
</dbReference>
<evidence type="ECO:0000256" key="14">
    <source>
        <dbReference type="ARBA" id="ARBA00047869"/>
    </source>
</evidence>
<dbReference type="RefSeq" id="XP_003740193.1">
    <property type="nucleotide sequence ID" value="XM_003740145.1"/>
</dbReference>
<evidence type="ECO:0000256" key="16">
    <source>
        <dbReference type="SAM" id="Phobius"/>
    </source>
</evidence>
<dbReference type="GeneID" id="100905760"/>
<evidence type="ECO:0000256" key="7">
    <source>
        <dbReference type="ARBA" id="ARBA00022676"/>
    </source>
</evidence>
<dbReference type="CTD" id="37516"/>
<accession>A0AAJ6QQ61</accession>
<evidence type="ECO:0000256" key="4">
    <source>
        <dbReference type="ARBA" id="ARBA00006739"/>
    </source>
</evidence>
<evidence type="ECO:0000256" key="8">
    <source>
        <dbReference type="ARBA" id="ARBA00022679"/>
    </source>
</evidence>
<evidence type="ECO:0000313" key="18">
    <source>
        <dbReference type="RefSeq" id="XP_003740193.1"/>
    </source>
</evidence>
<proteinExistence type="inferred from homology"/>
<keyword evidence="12" id="KW-0443">Lipid metabolism</keyword>
<protein>
    <recommendedName>
        <fullName evidence="5">ceramide glucosyltransferase</fullName>
        <ecNumber evidence="5">2.4.1.80</ecNumber>
    </recommendedName>
</protein>
<keyword evidence="6" id="KW-0444">Lipid biosynthesis</keyword>
<dbReference type="SUPFAM" id="SSF53448">
    <property type="entry name" value="Nucleotide-diphospho-sugar transferases"/>
    <property type="match status" value="1"/>
</dbReference>
<keyword evidence="11" id="KW-0333">Golgi apparatus</keyword>
<evidence type="ECO:0000256" key="13">
    <source>
        <dbReference type="ARBA" id="ARBA00023136"/>
    </source>
</evidence>
<dbReference type="AlphaFoldDB" id="A0AAJ6QQ61"/>
<evidence type="ECO:0000256" key="10">
    <source>
        <dbReference type="ARBA" id="ARBA00022989"/>
    </source>
</evidence>
<comment type="pathway">
    <text evidence="3">Sphingolipid metabolism.</text>
</comment>
<evidence type="ECO:0000256" key="2">
    <source>
        <dbReference type="ARBA" id="ARBA00004760"/>
    </source>
</evidence>
<keyword evidence="10 16" id="KW-1133">Transmembrane helix</keyword>
<dbReference type="Gene3D" id="3.90.550.10">
    <property type="entry name" value="Spore Coat Polysaccharide Biosynthesis Protein SpsA, Chain A"/>
    <property type="match status" value="1"/>
</dbReference>
<keyword evidence="9 16" id="KW-0812">Transmembrane</keyword>
<reference evidence="18" key="1">
    <citation type="submission" date="2025-08" db="UniProtKB">
        <authorList>
            <consortium name="RefSeq"/>
        </authorList>
    </citation>
    <scope>IDENTIFICATION</scope>
</reference>
<sequence>MHLHNMSVLQCTLYGFAILFLGGWLLSWTIHLLAIVNGKLKLHRKKSVTSLEVPLQGVSILKPLTGVDSNLYSNLESFFTMNYPTYELLFCVQEENDPSISQVQALMKKHPNVAARIFIGGSNIGPNPKINNMEPGYRGAKYPLVMVSDAGIRMKEDTLLDMVLCMTPDVGLVHQMPFTCDRTGFAAILEKVFFGTAHARIYLCCDLLGINCATGMSALMRKDVLDKAGGLRAFAKYLAEDYFFAKAIADRGLKISVSSQPAWQNSGTCDVVLFQQRLTRWTKLRYAMLPALIVLEPLSECMLLGLCVAWSTSLLFGWDVCAVYLIHSLIWFLLDWLLLSIVQNGMLPFTKWEFVIAWAFREFGALYLFCQALWDPTIRWRAGTYRLSWGGEVQEILSFQRPHKNPTVKTVLPKSCGIAERKEDVIISSLENEALDLNCNGR</sequence>
<dbReference type="KEGG" id="goe:100905760"/>
<evidence type="ECO:0000256" key="3">
    <source>
        <dbReference type="ARBA" id="ARBA00004991"/>
    </source>
</evidence>